<comment type="caution">
    <text evidence="2">The sequence shown here is derived from an EMBL/GenBank/DDBJ whole genome shotgun (WGS) entry which is preliminary data.</text>
</comment>
<feature type="compositionally biased region" description="Low complexity" evidence="1">
    <location>
        <begin position="64"/>
        <end position="86"/>
    </location>
</feature>
<evidence type="ECO:0000313" key="2">
    <source>
        <dbReference type="EMBL" id="MQL92528.1"/>
    </source>
</evidence>
<dbReference type="EMBL" id="NMUH01001456">
    <property type="protein sequence ID" value="MQL92528.1"/>
    <property type="molecule type" value="Genomic_DNA"/>
</dbReference>
<gene>
    <name evidence="2" type="ORF">Taro_025158</name>
</gene>
<organism evidence="2 3">
    <name type="scientific">Colocasia esculenta</name>
    <name type="common">Wild taro</name>
    <name type="synonym">Arum esculentum</name>
    <dbReference type="NCBI Taxonomy" id="4460"/>
    <lineage>
        <taxon>Eukaryota</taxon>
        <taxon>Viridiplantae</taxon>
        <taxon>Streptophyta</taxon>
        <taxon>Embryophyta</taxon>
        <taxon>Tracheophyta</taxon>
        <taxon>Spermatophyta</taxon>
        <taxon>Magnoliopsida</taxon>
        <taxon>Liliopsida</taxon>
        <taxon>Araceae</taxon>
        <taxon>Aroideae</taxon>
        <taxon>Colocasieae</taxon>
        <taxon>Colocasia</taxon>
    </lineage>
</organism>
<feature type="compositionally biased region" description="Basic and acidic residues" evidence="1">
    <location>
        <begin position="39"/>
        <end position="52"/>
    </location>
</feature>
<reference evidence="2" key="1">
    <citation type="submission" date="2017-07" db="EMBL/GenBank/DDBJ databases">
        <title>Taro Niue Genome Assembly and Annotation.</title>
        <authorList>
            <person name="Atibalentja N."/>
            <person name="Keating K."/>
            <person name="Fields C.J."/>
        </authorList>
    </citation>
    <scope>NUCLEOTIDE SEQUENCE</scope>
    <source>
        <strain evidence="2">Niue_2</strain>
        <tissue evidence="2">Leaf</tissue>
    </source>
</reference>
<dbReference type="AlphaFoldDB" id="A0A843V8Q7"/>
<feature type="compositionally biased region" description="Polar residues" evidence="1">
    <location>
        <begin position="22"/>
        <end position="33"/>
    </location>
</feature>
<dbReference type="Proteomes" id="UP000652761">
    <property type="component" value="Unassembled WGS sequence"/>
</dbReference>
<name>A0A843V8Q7_COLES</name>
<feature type="region of interest" description="Disordered" evidence="1">
    <location>
        <begin position="104"/>
        <end position="124"/>
    </location>
</feature>
<sequence length="124" mass="13527">MPSSLFTKKTDQRGLCWFPQTQQRSAFNMSTQSEGLGDAAREARERLDERLRAQQTSEIKRHNSTGSLRPGSGSSGNNNNQGMVSSAALAKLQKEVFCSKKSSIPAPTQQMGNSEIFSSLTSVN</sequence>
<protein>
    <submittedName>
        <fullName evidence="2">Uncharacterized protein</fullName>
    </submittedName>
</protein>
<keyword evidence="3" id="KW-1185">Reference proteome</keyword>
<evidence type="ECO:0000313" key="3">
    <source>
        <dbReference type="Proteomes" id="UP000652761"/>
    </source>
</evidence>
<proteinExistence type="predicted"/>
<accession>A0A843V8Q7</accession>
<evidence type="ECO:0000256" key="1">
    <source>
        <dbReference type="SAM" id="MobiDB-lite"/>
    </source>
</evidence>
<feature type="region of interest" description="Disordered" evidence="1">
    <location>
        <begin position="22"/>
        <end position="86"/>
    </location>
</feature>